<comment type="caution">
    <text evidence="1">The sequence shown here is derived from an EMBL/GenBank/DDBJ whole genome shotgun (WGS) entry which is preliminary data.</text>
</comment>
<dbReference type="EMBL" id="CAJPIN010063838">
    <property type="protein sequence ID" value="CAG2067134.1"/>
    <property type="molecule type" value="Genomic_DNA"/>
</dbReference>
<evidence type="ECO:0000313" key="2">
    <source>
        <dbReference type="Proteomes" id="UP001153148"/>
    </source>
</evidence>
<dbReference type="InterPro" id="IPR024855">
    <property type="entry name" value="UNC79"/>
</dbReference>
<accession>A0ABN7PID0</accession>
<dbReference type="PANTHER" id="PTHR21696">
    <property type="entry name" value="PROTEIN UNC-79 HOMOLOG"/>
    <property type="match status" value="1"/>
</dbReference>
<protein>
    <submittedName>
        <fullName evidence="1">Uncharacterized protein</fullName>
    </submittedName>
</protein>
<sequence length="90" mass="9964">TNYVIPLVERVTVIARFMDSTPLKGVHTLQAALANAFCYLISSMDDTDVHVAQRATLYLGTVHDVAVKSLILCLETQFDSVIVDRPMVLQ</sequence>
<gene>
    <name evidence="1" type="ORF">TPAB3V08_LOCUS14077</name>
</gene>
<dbReference type="Proteomes" id="UP001153148">
    <property type="component" value="Unassembled WGS sequence"/>
</dbReference>
<organism evidence="1 2">
    <name type="scientific">Timema podura</name>
    <name type="common">Walking stick</name>
    <dbReference type="NCBI Taxonomy" id="61482"/>
    <lineage>
        <taxon>Eukaryota</taxon>
        <taxon>Metazoa</taxon>
        <taxon>Ecdysozoa</taxon>
        <taxon>Arthropoda</taxon>
        <taxon>Hexapoda</taxon>
        <taxon>Insecta</taxon>
        <taxon>Pterygota</taxon>
        <taxon>Neoptera</taxon>
        <taxon>Polyneoptera</taxon>
        <taxon>Phasmatodea</taxon>
        <taxon>Timematodea</taxon>
        <taxon>Timematoidea</taxon>
        <taxon>Timematidae</taxon>
        <taxon>Timema</taxon>
    </lineage>
</organism>
<name>A0ABN7PID0_TIMPD</name>
<keyword evidence="2" id="KW-1185">Reference proteome</keyword>
<dbReference type="PANTHER" id="PTHR21696:SF2">
    <property type="entry name" value="PROTEIN UNC-79 HOMOLOG"/>
    <property type="match status" value="1"/>
</dbReference>
<evidence type="ECO:0000313" key="1">
    <source>
        <dbReference type="EMBL" id="CAG2067134.1"/>
    </source>
</evidence>
<proteinExistence type="predicted"/>
<feature type="non-terminal residue" evidence="1">
    <location>
        <position position="1"/>
    </location>
</feature>
<reference evidence="1" key="1">
    <citation type="submission" date="2021-03" db="EMBL/GenBank/DDBJ databases">
        <authorList>
            <person name="Tran Van P."/>
        </authorList>
    </citation>
    <scope>NUCLEOTIDE SEQUENCE</scope>
</reference>